<dbReference type="InterPro" id="IPR002763">
    <property type="entry name" value="DUF72"/>
</dbReference>
<dbReference type="EMBL" id="JAEEGA010000022">
    <property type="protein sequence ID" value="MBP1044083.1"/>
    <property type="molecule type" value="Genomic_DNA"/>
</dbReference>
<dbReference type="InterPro" id="IPR036520">
    <property type="entry name" value="UPF0759_sf"/>
</dbReference>
<name>A0A940SZ58_9ENTE</name>
<evidence type="ECO:0000313" key="1">
    <source>
        <dbReference type="EMBL" id="MBP1044083.1"/>
    </source>
</evidence>
<accession>A0A940SZ58</accession>
<gene>
    <name evidence="1" type="ORF">I6N95_24030</name>
</gene>
<comment type="caution">
    <text evidence="1">The sequence shown here is derived from an EMBL/GenBank/DDBJ whole genome shotgun (WGS) entry which is preliminary data.</text>
</comment>
<dbReference type="PANTHER" id="PTHR30348">
    <property type="entry name" value="UNCHARACTERIZED PROTEIN YECE"/>
    <property type="match status" value="1"/>
</dbReference>
<dbReference type="RefSeq" id="WP_209532242.1">
    <property type="nucleotide sequence ID" value="NZ_JAEEGA010000022.1"/>
</dbReference>
<evidence type="ECO:0000313" key="2">
    <source>
        <dbReference type="Proteomes" id="UP000674938"/>
    </source>
</evidence>
<dbReference type="AlphaFoldDB" id="A0A940SZ58"/>
<sequence length="277" mass="32265">MINIGLTTWSEHTSLLKKIKPTLGEYASKLPVVEIDNPFYGIPSPKTFENWESQTPDGFKFLVKANQAMTLQTSWEDYYESERSLYEVYRKAIAPLSRTNKLEAILCQFPAMFDCTKENILHLRRMRHFLGDLPLSIELRHPSWYEPQYLQQTLAFMRAHEFILLTIDEPQVQDRSIPFYPIVTHPDKAIFRLHGRYKDGWLAKGDDWRKRRTLYRYNQEELEEIKEAVIKVASQVKTTTIIFNNNSGGDAADNALALKELLAIDYSGLNPEQIDLF</sequence>
<dbReference type="PANTHER" id="PTHR30348:SF13">
    <property type="entry name" value="UPF0759 PROTEIN YUNF"/>
    <property type="match status" value="1"/>
</dbReference>
<dbReference type="Pfam" id="PF01904">
    <property type="entry name" value="DUF72"/>
    <property type="match status" value="1"/>
</dbReference>
<dbReference type="SUPFAM" id="SSF117396">
    <property type="entry name" value="TM1631-like"/>
    <property type="match status" value="1"/>
</dbReference>
<keyword evidence="2" id="KW-1185">Reference proteome</keyword>
<dbReference type="Gene3D" id="3.20.20.410">
    <property type="entry name" value="Protein of unknown function UPF0759"/>
    <property type="match status" value="1"/>
</dbReference>
<organism evidence="1 2">
    <name type="scientific">Vagococcus allomyrinae</name>
    <dbReference type="NCBI Taxonomy" id="2794353"/>
    <lineage>
        <taxon>Bacteria</taxon>
        <taxon>Bacillati</taxon>
        <taxon>Bacillota</taxon>
        <taxon>Bacilli</taxon>
        <taxon>Lactobacillales</taxon>
        <taxon>Enterococcaceae</taxon>
        <taxon>Vagococcus</taxon>
    </lineage>
</organism>
<proteinExistence type="predicted"/>
<protein>
    <submittedName>
        <fullName evidence="1">DUF72 domain-containing protein</fullName>
    </submittedName>
</protein>
<reference evidence="1" key="1">
    <citation type="submission" date="2020-12" db="EMBL/GenBank/DDBJ databases">
        <title>Vagococcus allomyrinae sp. nov. and Enterococcus lavae sp. nov., isolated from the larvae of Allomyrina dichotoma.</title>
        <authorList>
            <person name="Lee S.D."/>
        </authorList>
    </citation>
    <scope>NUCLEOTIDE SEQUENCE</scope>
    <source>
        <strain evidence="1">BWB3-3</strain>
    </source>
</reference>
<dbReference type="Proteomes" id="UP000674938">
    <property type="component" value="Unassembled WGS sequence"/>
</dbReference>